<dbReference type="EMBL" id="DS268455">
    <property type="protein sequence ID" value="EFP04562.1"/>
    <property type="molecule type" value="Genomic_DNA"/>
</dbReference>
<evidence type="ECO:0000313" key="1">
    <source>
        <dbReference type="EMBL" id="EFP04562.1"/>
    </source>
</evidence>
<keyword evidence="2" id="KW-1185">Reference proteome</keyword>
<dbReference type="HOGENOM" id="CLU_1138924_0_0_1"/>
<accession>E3MLL2</accession>
<dbReference type="Proteomes" id="UP000008281">
    <property type="component" value="Unassembled WGS sequence"/>
</dbReference>
<dbReference type="InParanoid" id="E3MLL2"/>
<proteinExistence type="predicted"/>
<protein>
    <submittedName>
        <fullName evidence="1">Uncharacterized protein</fullName>
    </submittedName>
</protein>
<gene>
    <name evidence="1" type="ORF">CRE_31210</name>
</gene>
<evidence type="ECO:0000313" key="2">
    <source>
        <dbReference type="Proteomes" id="UP000008281"/>
    </source>
</evidence>
<dbReference type="AlphaFoldDB" id="E3MLL2"/>
<name>E3MLL2_CAERE</name>
<sequence length="244" mass="27606">MHFPSPNTHEHSFTHSFNAWTTFFSIQLKEGPTIIEGIKHHAGENGGCNRDVDSADFLIGIRTPHLALYLFSSLVQLISDGSVNNIEIEHNSFPSNQEKLDVLEAGPLDFHTIPIRTIVYDVGIVKLWKIRKTQFQQISNDFFNFRMISLTLRLSVSADEPDAEIGVLEMWLTLQVSASAHAARVVWSVRHKKMRELNGSSGRKCEVGGRTMLRMKSLVVQYVNRNAKCSVVMLSKISIWLSRI</sequence>
<organism evidence="2">
    <name type="scientific">Caenorhabditis remanei</name>
    <name type="common">Caenorhabditis vulgaris</name>
    <dbReference type="NCBI Taxonomy" id="31234"/>
    <lineage>
        <taxon>Eukaryota</taxon>
        <taxon>Metazoa</taxon>
        <taxon>Ecdysozoa</taxon>
        <taxon>Nematoda</taxon>
        <taxon>Chromadorea</taxon>
        <taxon>Rhabditida</taxon>
        <taxon>Rhabditina</taxon>
        <taxon>Rhabditomorpha</taxon>
        <taxon>Rhabditoidea</taxon>
        <taxon>Rhabditidae</taxon>
        <taxon>Peloderinae</taxon>
        <taxon>Caenorhabditis</taxon>
    </lineage>
</organism>
<reference evidence="1" key="1">
    <citation type="submission" date="2007-07" db="EMBL/GenBank/DDBJ databases">
        <title>PCAP assembly of the Caenorhabditis remanei genome.</title>
        <authorList>
            <consortium name="The Caenorhabditis remanei Sequencing Consortium"/>
            <person name="Wilson R.K."/>
        </authorList>
    </citation>
    <scope>NUCLEOTIDE SEQUENCE [LARGE SCALE GENOMIC DNA]</scope>
    <source>
        <strain evidence="1">PB4641</strain>
    </source>
</reference>